<gene>
    <name evidence="8" type="ORF">CEUSTIGMA_g2617.t1</name>
</gene>
<keyword evidence="3" id="KW-0862">Zinc</keyword>
<dbReference type="SUPFAM" id="SSF88697">
    <property type="entry name" value="PUA domain-like"/>
    <property type="match status" value="1"/>
</dbReference>
<reference evidence="8 9" key="1">
    <citation type="submission" date="2017-08" db="EMBL/GenBank/DDBJ databases">
        <title>Acidophilic green algal genome provides insights into adaptation to an acidic environment.</title>
        <authorList>
            <person name="Hirooka S."/>
            <person name="Hirose Y."/>
            <person name="Kanesaki Y."/>
            <person name="Higuchi S."/>
            <person name="Fujiwara T."/>
            <person name="Onuma R."/>
            <person name="Era A."/>
            <person name="Ohbayashi R."/>
            <person name="Uzuka A."/>
            <person name="Nozaki H."/>
            <person name="Yoshikawa H."/>
            <person name="Miyagishima S.Y."/>
        </authorList>
    </citation>
    <scope>NUCLEOTIDE SEQUENCE [LARGE SCALE GENOMIC DNA]</scope>
    <source>
        <strain evidence="8 9">NIES-2499</strain>
    </source>
</reference>
<comment type="caution">
    <text evidence="8">The sequence shown here is derived from an EMBL/GenBank/DDBJ whole genome shotgun (WGS) entry which is preliminary data.</text>
</comment>
<accession>A0A250WWE3</accession>
<dbReference type="Proteomes" id="UP000232323">
    <property type="component" value="Unassembled WGS sequence"/>
</dbReference>
<evidence type="ECO:0008006" key="10">
    <source>
        <dbReference type="Google" id="ProtNLM"/>
    </source>
</evidence>
<dbReference type="GO" id="GO:0061630">
    <property type="term" value="F:ubiquitin protein ligase activity"/>
    <property type="evidence" value="ECO:0007669"/>
    <property type="project" value="TreeGrafter"/>
</dbReference>
<dbReference type="AlphaFoldDB" id="A0A250WWE3"/>
<feature type="region of interest" description="Disordered" evidence="5">
    <location>
        <begin position="490"/>
        <end position="509"/>
    </location>
</feature>
<dbReference type="OrthoDB" id="264917at2759"/>
<dbReference type="InterPro" id="IPR015947">
    <property type="entry name" value="PUA-like_sf"/>
</dbReference>
<protein>
    <recommendedName>
        <fullName evidence="10">RING-type domain-containing protein</fullName>
    </recommendedName>
</protein>
<feature type="domain" description="RING-type" evidence="6">
    <location>
        <begin position="219"/>
        <end position="257"/>
    </location>
</feature>
<evidence type="ECO:0000256" key="2">
    <source>
        <dbReference type="ARBA" id="ARBA00022771"/>
    </source>
</evidence>
<dbReference type="PROSITE" id="PS50089">
    <property type="entry name" value="ZF_RING_2"/>
    <property type="match status" value="1"/>
</dbReference>
<organism evidence="8 9">
    <name type="scientific">Chlamydomonas eustigma</name>
    <dbReference type="NCBI Taxonomy" id="1157962"/>
    <lineage>
        <taxon>Eukaryota</taxon>
        <taxon>Viridiplantae</taxon>
        <taxon>Chlorophyta</taxon>
        <taxon>core chlorophytes</taxon>
        <taxon>Chlorophyceae</taxon>
        <taxon>CS clade</taxon>
        <taxon>Chlamydomonadales</taxon>
        <taxon>Chlamydomonadaceae</taxon>
        <taxon>Chlamydomonas</taxon>
    </lineage>
</organism>
<evidence type="ECO:0000259" key="6">
    <source>
        <dbReference type="PROSITE" id="PS50089"/>
    </source>
</evidence>
<dbReference type="GO" id="GO:0008270">
    <property type="term" value="F:zinc ion binding"/>
    <property type="evidence" value="ECO:0007669"/>
    <property type="project" value="UniProtKB-KW"/>
</dbReference>
<dbReference type="STRING" id="1157962.A0A250WWE3"/>
<name>A0A250WWE3_9CHLO</name>
<dbReference type="EMBL" id="BEGY01000011">
    <property type="protein sequence ID" value="GAX75173.1"/>
    <property type="molecule type" value="Genomic_DNA"/>
</dbReference>
<keyword evidence="2 4" id="KW-0863">Zinc-finger</keyword>
<dbReference type="PROSITE" id="PS51787">
    <property type="entry name" value="LON_N"/>
    <property type="match status" value="1"/>
</dbReference>
<feature type="region of interest" description="Disordered" evidence="5">
    <location>
        <begin position="1"/>
        <end position="45"/>
    </location>
</feature>
<feature type="compositionally biased region" description="Basic and acidic residues" evidence="5">
    <location>
        <begin position="15"/>
        <end position="25"/>
    </location>
</feature>
<evidence type="ECO:0000256" key="5">
    <source>
        <dbReference type="SAM" id="MobiDB-lite"/>
    </source>
</evidence>
<evidence type="ECO:0000313" key="9">
    <source>
        <dbReference type="Proteomes" id="UP000232323"/>
    </source>
</evidence>
<evidence type="ECO:0000256" key="4">
    <source>
        <dbReference type="PROSITE-ProRule" id="PRU00175"/>
    </source>
</evidence>
<dbReference type="SMART" id="SM00028">
    <property type="entry name" value="TPR"/>
    <property type="match status" value="2"/>
</dbReference>
<dbReference type="GO" id="GO:0005737">
    <property type="term" value="C:cytoplasm"/>
    <property type="evidence" value="ECO:0007669"/>
    <property type="project" value="UniProtKB-ARBA"/>
</dbReference>
<proteinExistence type="predicted"/>
<feature type="compositionally biased region" description="Basic and acidic residues" evidence="5">
    <location>
        <begin position="36"/>
        <end position="45"/>
    </location>
</feature>
<dbReference type="InterPro" id="IPR011990">
    <property type="entry name" value="TPR-like_helical_dom_sf"/>
</dbReference>
<dbReference type="Gene3D" id="3.30.40.10">
    <property type="entry name" value="Zinc/RING finger domain, C3HC4 (zinc finger)"/>
    <property type="match status" value="1"/>
</dbReference>
<dbReference type="SUPFAM" id="SSF57850">
    <property type="entry name" value="RING/U-box"/>
    <property type="match status" value="1"/>
</dbReference>
<evidence type="ECO:0000313" key="8">
    <source>
        <dbReference type="EMBL" id="GAX75173.1"/>
    </source>
</evidence>
<feature type="domain" description="Lon N-terminal" evidence="7">
    <location>
        <begin position="317"/>
        <end position="563"/>
    </location>
</feature>
<dbReference type="InterPro" id="IPR001841">
    <property type="entry name" value="Znf_RING"/>
</dbReference>
<feature type="compositionally biased region" description="Polar residues" evidence="5">
    <location>
        <begin position="1"/>
        <end position="11"/>
    </location>
</feature>
<dbReference type="InterPro" id="IPR013083">
    <property type="entry name" value="Znf_RING/FYVE/PHD"/>
</dbReference>
<dbReference type="CDD" id="cd16514">
    <property type="entry name" value="RING-HC_LONFs_rpt2"/>
    <property type="match status" value="1"/>
</dbReference>
<dbReference type="SUPFAM" id="SSF48452">
    <property type="entry name" value="TPR-like"/>
    <property type="match status" value="1"/>
</dbReference>
<dbReference type="InterPro" id="IPR017907">
    <property type="entry name" value="Znf_RING_CS"/>
</dbReference>
<dbReference type="Pfam" id="PF02190">
    <property type="entry name" value="LON_substr_bdg"/>
    <property type="match status" value="1"/>
</dbReference>
<dbReference type="InterPro" id="IPR019734">
    <property type="entry name" value="TPR_rpt"/>
</dbReference>
<dbReference type="Pfam" id="PF13923">
    <property type="entry name" value="zf-C3HC4_2"/>
    <property type="match status" value="1"/>
</dbReference>
<keyword evidence="1" id="KW-0479">Metal-binding</keyword>
<dbReference type="SMART" id="SM00184">
    <property type="entry name" value="RING"/>
    <property type="match status" value="1"/>
</dbReference>
<dbReference type="InterPro" id="IPR003111">
    <property type="entry name" value="Lon_prtase_N"/>
</dbReference>
<dbReference type="SMART" id="SM00464">
    <property type="entry name" value="LON"/>
    <property type="match status" value="1"/>
</dbReference>
<feature type="region of interest" description="Disordered" evidence="5">
    <location>
        <begin position="420"/>
        <end position="444"/>
    </location>
</feature>
<dbReference type="PANTHER" id="PTHR23327:SF42">
    <property type="entry name" value="LON PEPTIDASE N-TERMINAL DOMAIN AND RING FINGER PROTEIN C14F5.10C"/>
    <property type="match status" value="1"/>
</dbReference>
<dbReference type="InterPro" id="IPR046336">
    <property type="entry name" value="Lon_prtase_N_sf"/>
</dbReference>
<dbReference type="Gene3D" id="2.30.130.40">
    <property type="entry name" value="LON domain-like"/>
    <property type="match status" value="1"/>
</dbReference>
<evidence type="ECO:0000256" key="1">
    <source>
        <dbReference type="ARBA" id="ARBA00022723"/>
    </source>
</evidence>
<sequence>MSDVASPNSMDSDAEERSGIEKSDNEPEASTLSEGAIKEDEKIYKDEKNPNSEILALKELGNEALKSGRHQEAIEKYTDAINIGVKDVVDLATLYSNRSAAFVSLSKLYRSRPASRSEVSALYGLDPTHLAQLALSDAIKAIELRPTWSKPYSRKGLALFLLERYYESEEAYLAGLGIEPTSAALQDGLKEVKVVLSTADEALPRRKRVCNREVDDLECTLCMKLLFEPVTTPCGHTFCRGCYARAMDHGNKCPLCRTVLHCGRQLPVTVTLANIISRSFTEEYEERRAEEVAEAAAVAASASSSGQWDEGVGSDGTLTLPLFVMSTLLPGEKMGLNIFEPRYRLMIRRAMEGNRRIGMAEARSRSSIEEVLIEVEIQECNPQPDGRYYVEVEGRRRMKLVSSSDLDGYRLARVKPFRDDVEEAAEQQQQEQQQAEGGEQGEGAVQREPGIVTLANEVLTSATEATSQLRAMASASPRAAARVRELLSRVGQPPTLPNHPSGSAEGGDSAARQLAYEKLSFWAANLLLTVSPAMGDTDRMELLRMSSTRARLLWLKRHMNEHRMVQPMGAGGSCSMM</sequence>
<evidence type="ECO:0000256" key="3">
    <source>
        <dbReference type="ARBA" id="ARBA00022833"/>
    </source>
</evidence>
<dbReference type="Gene3D" id="1.25.40.10">
    <property type="entry name" value="Tetratricopeptide repeat domain"/>
    <property type="match status" value="1"/>
</dbReference>
<dbReference type="PROSITE" id="PS00518">
    <property type="entry name" value="ZF_RING_1"/>
    <property type="match status" value="1"/>
</dbReference>
<feature type="compositionally biased region" description="Low complexity" evidence="5">
    <location>
        <begin position="426"/>
        <end position="437"/>
    </location>
</feature>
<keyword evidence="9" id="KW-1185">Reference proteome</keyword>
<dbReference type="PANTHER" id="PTHR23327">
    <property type="entry name" value="RING FINGER PROTEIN 127"/>
    <property type="match status" value="1"/>
</dbReference>
<evidence type="ECO:0000259" key="7">
    <source>
        <dbReference type="PROSITE" id="PS51787"/>
    </source>
</evidence>